<name>A0A8T0LA54_PHAAN</name>
<organism evidence="1 2">
    <name type="scientific">Phaseolus angularis</name>
    <name type="common">Azuki bean</name>
    <name type="synonym">Vigna angularis</name>
    <dbReference type="NCBI Taxonomy" id="3914"/>
    <lineage>
        <taxon>Eukaryota</taxon>
        <taxon>Viridiplantae</taxon>
        <taxon>Streptophyta</taxon>
        <taxon>Embryophyta</taxon>
        <taxon>Tracheophyta</taxon>
        <taxon>Spermatophyta</taxon>
        <taxon>Magnoliopsida</taxon>
        <taxon>eudicotyledons</taxon>
        <taxon>Gunneridae</taxon>
        <taxon>Pentapetalae</taxon>
        <taxon>rosids</taxon>
        <taxon>fabids</taxon>
        <taxon>Fabales</taxon>
        <taxon>Fabaceae</taxon>
        <taxon>Papilionoideae</taxon>
        <taxon>50 kb inversion clade</taxon>
        <taxon>NPAAA clade</taxon>
        <taxon>indigoferoid/millettioid clade</taxon>
        <taxon>Phaseoleae</taxon>
        <taxon>Vigna</taxon>
    </lineage>
</organism>
<gene>
    <name evidence="1" type="ORF">HKW66_Vig0038010</name>
</gene>
<dbReference type="EMBL" id="JABFOF010000001">
    <property type="protein sequence ID" value="KAG2408979.1"/>
    <property type="molecule type" value="Genomic_DNA"/>
</dbReference>
<dbReference type="Proteomes" id="UP000743370">
    <property type="component" value="Unassembled WGS sequence"/>
</dbReference>
<protein>
    <submittedName>
        <fullName evidence="1">Uncharacterized protein</fullName>
    </submittedName>
</protein>
<evidence type="ECO:0000313" key="2">
    <source>
        <dbReference type="Proteomes" id="UP000743370"/>
    </source>
</evidence>
<sequence>MLKKARSPPTSPSRFFTPRLDLMAASHGVVAVTGYHRRRPPSFSVPPDRVGSFLSFITGPSMANTAGSFTSRHYRRHHPPPEMPLIRVSFKTGLGFWSIVLISGCLL</sequence>
<comment type="caution">
    <text evidence="1">The sequence shown here is derived from an EMBL/GenBank/DDBJ whole genome shotgun (WGS) entry which is preliminary data.</text>
</comment>
<evidence type="ECO:0000313" key="1">
    <source>
        <dbReference type="EMBL" id="KAG2408979.1"/>
    </source>
</evidence>
<dbReference type="AlphaFoldDB" id="A0A8T0LA54"/>
<proteinExistence type="predicted"/>
<reference evidence="1 2" key="1">
    <citation type="submission" date="2020-05" db="EMBL/GenBank/DDBJ databases">
        <title>Vigna angularis (adzuki bean) Var. LongXiaoDou No. 4 denovo assembly.</title>
        <authorList>
            <person name="Xiang H."/>
        </authorList>
    </citation>
    <scope>NUCLEOTIDE SEQUENCE [LARGE SCALE GENOMIC DNA]</scope>
    <source>
        <tissue evidence="1">Leaf</tissue>
    </source>
</reference>
<accession>A0A8T0LA54</accession>